<sequence>MSAEDLIEVILTSGEAFVVPPLSPPKEEPVVVSNSTAEDITNLTDNTVVEPSESAPGSDKWKEEYDAQVKAWRRQSAEYREKSEQERARWEAIRKEETEKRKAAGLPEEKGSDIPTGLPTHRPKSISGSEAISNSVVDVRPESREDTDGSQKWEEVQASTSSFPSMSFPERTQTPSPINAPSAPQQPPASATTAIFNTTLSTRTRVVALFSALAINLALPFVNGVMLGFGEIFAKNVIMQWFGWSSGPAVANVGVRASRERQKLFR</sequence>
<organism evidence="3 4">
    <name type="scientific">Coprinopsis marcescibilis</name>
    <name type="common">Agaric fungus</name>
    <name type="synonym">Psathyrella marcescibilis</name>
    <dbReference type="NCBI Taxonomy" id="230819"/>
    <lineage>
        <taxon>Eukaryota</taxon>
        <taxon>Fungi</taxon>
        <taxon>Dikarya</taxon>
        <taxon>Basidiomycota</taxon>
        <taxon>Agaricomycotina</taxon>
        <taxon>Agaricomycetes</taxon>
        <taxon>Agaricomycetidae</taxon>
        <taxon>Agaricales</taxon>
        <taxon>Agaricineae</taxon>
        <taxon>Psathyrellaceae</taxon>
        <taxon>Coprinopsis</taxon>
    </lineage>
</organism>
<dbReference type="GO" id="GO:0070096">
    <property type="term" value="P:mitochondrial outer membrane translocase complex assembly"/>
    <property type="evidence" value="ECO:0007669"/>
    <property type="project" value="TreeGrafter"/>
</dbReference>
<evidence type="ECO:0000313" key="4">
    <source>
        <dbReference type="Proteomes" id="UP000307440"/>
    </source>
</evidence>
<dbReference type="PANTHER" id="PTHR28241">
    <property type="entry name" value="MITOCHONDRIAL IMPORT PROTEIN 1"/>
    <property type="match status" value="1"/>
</dbReference>
<keyword evidence="2" id="KW-0812">Transmembrane</keyword>
<dbReference type="GO" id="GO:0045040">
    <property type="term" value="P:protein insertion into mitochondrial outer membrane"/>
    <property type="evidence" value="ECO:0007669"/>
    <property type="project" value="TreeGrafter"/>
</dbReference>
<name>A0A5C3LFD1_COPMA</name>
<proteinExistence type="predicted"/>
<dbReference type="OrthoDB" id="5529571at2759"/>
<feature type="compositionally biased region" description="Basic and acidic residues" evidence="1">
    <location>
        <begin position="95"/>
        <end position="112"/>
    </location>
</feature>
<dbReference type="Proteomes" id="UP000307440">
    <property type="component" value="Unassembled WGS sequence"/>
</dbReference>
<dbReference type="Pfam" id="PF08219">
    <property type="entry name" value="TOM13"/>
    <property type="match status" value="1"/>
</dbReference>
<feature type="compositionally biased region" description="Polar residues" evidence="1">
    <location>
        <begin position="157"/>
        <end position="174"/>
    </location>
</feature>
<feature type="compositionally biased region" description="Basic and acidic residues" evidence="1">
    <location>
        <begin position="139"/>
        <end position="155"/>
    </location>
</feature>
<keyword evidence="2" id="KW-0472">Membrane</keyword>
<feature type="region of interest" description="Disordered" evidence="1">
    <location>
        <begin position="95"/>
        <end position="190"/>
    </location>
</feature>
<gene>
    <name evidence="3" type="ORF">FA15DRAFT_666708</name>
</gene>
<dbReference type="GO" id="GO:0005741">
    <property type="term" value="C:mitochondrial outer membrane"/>
    <property type="evidence" value="ECO:0007669"/>
    <property type="project" value="InterPro"/>
</dbReference>
<feature type="compositionally biased region" description="Low complexity" evidence="1">
    <location>
        <begin position="175"/>
        <end position="190"/>
    </location>
</feature>
<keyword evidence="2" id="KW-1133">Transmembrane helix</keyword>
<dbReference type="InterPro" id="IPR013262">
    <property type="entry name" value="OMP_MIM1/TOM13_mt"/>
</dbReference>
<dbReference type="AlphaFoldDB" id="A0A5C3LFD1"/>
<protein>
    <recommendedName>
        <fullName evidence="5">TOM13-domain-containing protein</fullName>
    </recommendedName>
</protein>
<feature type="transmembrane region" description="Helical" evidence="2">
    <location>
        <begin position="206"/>
        <end position="229"/>
    </location>
</feature>
<feature type="compositionally biased region" description="Polar residues" evidence="1">
    <location>
        <begin position="126"/>
        <end position="136"/>
    </location>
</feature>
<evidence type="ECO:0000313" key="3">
    <source>
        <dbReference type="EMBL" id="TFK27201.1"/>
    </source>
</evidence>
<evidence type="ECO:0000256" key="2">
    <source>
        <dbReference type="SAM" id="Phobius"/>
    </source>
</evidence>
<dbReference type="STRING" id="230819.A0A5C3LFD1"/>
<dbReference type="EMBL" id="ML210167">
    <property type="protein sequence ID" value="TFK27201.1"/>
    <property type="molecule type" value="Genomic_DNA"/>
</dbReference>
<evidence type="ECO:0000256" key="1">
    <source>
        <dbReference type="SAM" id="MobiDB-lite"/>
    </source>
</evidence>
<keyword evidence="4" id="KW-1185">Reference proteome</keyword>
<evidence type="ECO:0008006" key="5">
    <source>
        <dbReference type="Google" id="ProtNLM"/>
    </source>
</evidence>
<reference evidence="3 4" key="1">
    <citation type="journal article" date="2019" name="Nat. Ecol. Evol.">
        <title>Megaphylogeny resolves global patterns of mushroom evolution.</title>
        <authorList>
            <person name="Varga T."/>
            <person name="Krizsan K."/>
            <person name="Foldi C."/>
            <person name="Dima B."/>
            <person name="Sanchez-Garcia M."/>
            <person name="Sanchez-Ramirez S."/>
            <person name="Szollosi G.J."/>
            <person name="Szarkandi J.G."/>
            <person name="Papp V."/>
            <person name="Albert L."/>
            <person name="Andreopoulos W."/>
            <person name="Angelini C."/>
            <person name="Antonin V."/>
            <person name="Barry K.W."/>
            <person name="Bougher N.L."/>
            <person name="Buchanan P."/>
            <person name="Buyck B."/>
            <person name="Bense V."/>
            <person name="Catcheside P."/>
            <person name="Chovatia M."/>
            <person name="Cooper J."/>
            <person name="Damon W."/>
            <person name="Desjardin D."/>
            <person name="Finy P."/>
            <person name="Geml J."/>
            <person name="Haridas S."/>
            <person name="Hughes K."/>
            <person name="Justo A."/>
            <person name="Karasinski D."/>
            <person name="Kautmanova I."/>
            <person name="Kiss B."/>
            <person name="Kocsube S."/>
            <person name="Kotiranta H."/>
            <person name="LaButti K.M."/>
            <person name="Lechner B.E."/>
            <person name="Liimatainen K."/>
            <person name="Lipzen A."/>
            <person name="Lukacs Z."/>
            <person name="Mihaltcheva S."/>
            <person name="Morgado L.N."/>
            <person name="Niskanen T."/>
            <person name="Noordeloos M.E."/>
            <person name="Ohm R.A."/>
            <person name="Ortiz-Santana B."/>
            <person name="Ovrebo C."/>
            <person name="Racz N."/>
            <person name="Riley R."/>
            <person name="Savchenko A."/>
            <person name="Shiryaev A."/>
            <person name="Soop K."/>
            <person name="Spirin V."/>
            <person name="Szebenyi C."/>
            <person name="Tomsovsky M."/>
            <person name="Tulloss R.E."/>
            <person name="Uehling J."/>
            <person name="Grigoriev I.V."/>
            <person name="Vagvolgyi C."/>
            <person name="Papp T."/>
            <person name="Martin F.M."/>
            <person name="Miettinen O."/>
            <person name="Hibbett D.S."/>
            <person name="Nagy L.G."/>
        </authorList>
    </citation>
    <scope>NUCLEOTIDE SEQUENCE [LARGE SCALE GENOMIC DNA]</scope>
    <source>
        <strain evidence="3 4">CBS 121175</strain>
    </source>
</reference>
<accession>A0A5C3LFD1</accession>
<dbReference type="PANTHER" id="PTHR28241:SF1">
    <property type="entry name" value="MITOCHONDRIAL IMPORT PROTEIN 1"/>
    <property type="match status" value="1"/>
</dbReference>